<dbReference type="Pfam" id="PF19668">
    <property type="entry name" value="DUF6171"/>
    <property type="match status" value="1"/>
</dbReference>
<accession>A0A1I5VA47</accession>
<proteinExistence type="predicted"/>
<sequence>MENGECKGCSATVRLSQEEIEKIFGETLKVRNVKLVTQEEYHGRLEICRQCQYLEYGTTCRLCGCIVQIKAKLAGARCPYPYQPRW</sequence>
<dbReference type="Proteomes" id="UP000198577">
    <property type="component" value="Unassembled WGS sequence"/>
</dbReference>
<dbReference type="RefSeq" id="WP_025747964.1">
    <property type="nucleotide sequence ID" value="NZ_FOXR01000010.1"/>
</dbReference>
<evidence type="ECO:0000313" key="1">
    <source>
        <dbReference type="EMBL" id="SFQ04281.1"/>
    </source>
</evidence>
<reference evidence="1 2" key="1">
    <citation type="submission" date="2016-10" db="EMBL/GenBank/DDBJ databases">
        <authorList>
            <person name="de Groot N.N."/>
        </authorList>
    </citation>
    <scope>NUCLEOTIDE SEQUENCE [LARGE SCALE GENOMIC DNA]</scope>
    <source>
        <strain evidence="1 2">DSM 20678</strain>
    </source>
</reference>
<keyword evidence="2" id="KW-1185">Reference proteome</keyword>
<organism evidence="1 2">
    <name type="scientific">Caldicoprobacter faecalis</name>
    <dbReference type="NCBI Taxonomy" id="937334"/>
    <lineage>
        <taxon>Bacteria</taxon>
        <taxon>Bacillati</taxon>
        <taxon>Bacillota</taxon>
        <taxon>Clostridia</taxon>
        <taxon>Caldicoprobacterales</taxon>
        <taxon>Caldicoprobacteraceae</taxon>
        <taxon>Caldicoprobacter</taxon>
    </lineage>
</organism>
<dbReference type="InterPro" id="IPR046169">
    <property type="entry name" value="DUF6171"/>
</dbReference>
<gene>
    <name evidence="1" type="ORF">SAMN05444406_11054</name>
</gene>
<name>A0A1I5VA47_9FIRM</name>
<dbReference type="AlphaFoldDB" id="A0A1I5VA47"/>
<dbReference type="OrthoDB" id="7061841at2"/>
<evidence type="ECO:0000313" key="2">
    <source>
        <dbReference type="Proteomes" id="UP000198577"/>
    </source>
</evidence>
<protein>
    <submittedName>
        <fullName evidence="1">Uncharacterized protein</fullName>
    </submittedName>
</protein>
<dbReference type="EMBL" id="FOXR01000010">
    <property type="protein sequence ID" value="SFQ04281.1"/>
    <property type="molecule type" value="Genomic_DNA"/>
</dbReference>